<dbReference type="OrthoDB" id="952271at2759"/>
<dbReference type="GO" id="GO:0051603">
    <property type="term" value="P:proteolysis involved in protein catabolic process"/>
    <property type="evidence" value="ECO:0007669"/>
    <property type="project" value="TreeGrafter"/>
</dbReference>
<keyword evidence="6" id="KW-0482">Metalloprotease</keyword>
<evidence type="ECO:0000256" key="3">
    <source>
        <dbReference type="ARBA" id="ARBA00022723"/>
    </source>
</evidence>
<dbReference type="InterPro" id="IPR011765">
    <property type="entry name" value="Pept_M16_N"/>
</dbReference>
<proteinExistence type="inferred from homology"/>
<dbReference type="PANTHER" id="PTHR43690">
    <property type="entry name" value="NARDILYSIN"/>
    <property type="match status" value="1"/>
</dbReference>
<evidence type="ECO:0000256" key="1">
    <source>
        <dbReference type="ARBA" id="ARBA00007261"/>
    </source>
</evidence>
<name>A0A811RHD6_9POAL</name>
<dbReference type="InterPro" id="IPR011249">
    <property type="entry name" value="Metalloenz_LuxS/M16"/>
</dbReference>
<keyword evidence="4" id="KW-0378">Hydrolase</keyword>
<reference evidence="8" key="1">
    <citation type="submission" date="2020-10" db="EMBL/GenBank/DDBJ databases">
        <authorList>
            <person name="Han B."/>
            <person name="Lu T."/>
            <person name="Zhao Q."/>
            <person name="Huang X."/>
            <person name="Zhao Y."/>
        </authorList>
    </citation>
    <scope>NUCLEOTIDE SEQUENCE</scope>
</reference>
<dbReference type="InterPro" id="IPR001431">
    <property type="entry name" value="Pept_M16_Zn_BS"/>
</dbReference>
<dbReference type="AlphaFoldDB" id="A0A811RHD6"/>
<dbReference type="Proteomes" id="UP000604825">
    <property type="component" value="Unassembled WGS sequence"/>
</dbReference>
<dbReference type="EMBL" id="CAJGYO010000015">
    <property type="protein sequence ID" value="CAD6269276.1"/>
    <property type="molecule type" value="Genomic_DNA"/>
</dbReference>
<organism evidence="8 9">
    <name type="scientific">Miscanthus lutarioriparius</name>
    <dbReference type="NCBI Taxonomy" id="422564"/>
    <lineage>
        <taxon>Eukaryota</taxon>
        <taxon>Viridiplantae</taxon>
        <taxon>Streptophyta</taxon>
        <taxon>Embryophyta</taxon>
        <taxon>Tracheophyta</taxon>
        <taxon>Spermatophyta</taxon>
        <taxon>Magnoliopsida</taxon>
        <taxon>Liliopsida</taxon>
        <taxon>Poales</taxon>
        <taxon>Poaceae</taxon>
        <taxon>PACMAD clade</taxon>
        <taxon>Panicoideae</taxon>
        <taxon>Andropogonodae</taxon>
        <taxon>Andropogoneae</taxon>
        <taxon>Saccharinae</taxon>
        <taxon>Miscanthus</taxon>
    </lineage>
</organism>
<keyword evidence="2" id="KW-0645">Protease</keyword>
<dbReference type="SUPFAM" id="SSF63411">
    <property type="entry name" value="LuxS/MPP-like metallohydrolase"/>
    <property type="match status" value="1"/>
</dbReference>
<dbReference type="InterPro" id="IPR050626">
    <property type="entry name" value="Peptidase_M16"/>
</dbReference>
<protein>
    <recommendedName>
        <fullName evidence="7">Peptidase M16 N-terminal domain-containing protein</fullName>
    </recommendedName>
</protein>
<gene>
    <name evidence="8" type="ORF">NCGR_LOCUS52580</name>
</gene>
<dbReference type="GO" id="GO:0043171">
    <property type="term" value="P:peptide catabolic process"/>
    <property type="evidence" value="ECO:0007669"/>
    <property type="project" value="TreeGrafter"/>
</dbReference>
<evidence type="ECO:0000256" key="4">
    <source>
        <dbReference type="ARBA" id="ARBA00022801"/>
    </source>
</evidence>
<comment type="caution">
    <text evidence="8">The sequence shown here is derived from an EMBL/GenBank/DDBJ whole genome shotgun (WGS) entry which is preliminary data.</text>
</comment>
<keyword evidence="9" id="KW-1185">Reference proteome</keyword>
<evidence type="ECO:0000256" key="2">
    <source>
        <dbReference type="ARBA" id="ARBA00022670"/>
    </source>
</evidence>
<evidence type="ECO:0000313" key="8">
    <source>
        <dbReference type="EMBL" id="CAD6269276.1"/>
    </source>
</evidence>
<evidence type="ECO:0000256" key="6">
    <source>
        <dbReference type="ARBA" id="ARBA00023049"/>
    </source>
</evidence>
<accession>A0A811RHD6</accession>
<sequence length="117" mass="13006">MWSSSVRAATSGSTAAWCSPTRSRSLVISDPDTDKAAACMEVEVGSFSDPEGLEGLAHFLEHMLFYASEKYPGEYEYMKYIPEHGGSYDATTYADTTNFFFDVNVDNFEEALDRQVS</sequence>
<dbReference type="Pfam" id="PF00675">
    <property type="entry name" value="Peptidase_M16"/>
    <property type="match status" value="1"/>
</dbReference>
<evidence type="ECO:0000313" key="9">
    <source>
        <dbReference type="Proteomes" id="UP000604825"/>
    </source>
</evidence>
<dbReference type="PANTHER" id="PTHR43690:SF7">
    <property type="entry name" value="OS01G0779100 PROTEIN"/>
    <property type="match status" value="1"/>
</dbReference>
<dbReference type="GO" id="GO:0046872">
    <property type="term" value="F:metal ion binding"/>
    <property type="evidence" value="ECO:0007669"/>
    <property type="project" value="UniProtKB-KW"/>
</dbReference>
<dbReference type="GO" id="GO:0005739">
    <property type="term" value="C:mitochondrion"/>
    <property type="evidence" value="ECO:0007669"/>
    <property type="project" value="TreeGrafter"/>
</dbReference>
<dbReference type="Gene3D" id="3.30.830.10">
    <property type="entry name" value="Metalloenzyme, LuxS/M16 peptidase-like"/>
    <property type="match status" value="1"/>
</dbReference>
<keyword evidence="5" id="KW-0862">Zinc</keyword>
<feature type="domain" description="Peptidase M16 N-terminal" evidence="7">
    <location>
        <begin position="26"/>
        <end position="114"/>
    </location>
</feature>
<evidence type="ECO:0000259" key="7">
    <source>
        <dbReference type="Pfam" id="PF00675"/>
    </source>
</evidence>
<keyword evidence="3" id="KW-0479">Metal-binding</keyword>
<dbReference type="PROSITE" id="PS00143">
    <property type="entry name" value="INSULINASE"/>
    <property type="match status" value="1"/>
</dbReference>
<dbReference type="GO" id="GO:0004222">
    <property type="term" value="F:metalloendopeptidase activity"/>
    <property type="evidence" value="ECO:0007669"/>
    <property type="project" value="InterPro"/>
</dbReference>
<evidence type="ECO:0000256" key="5">
    <source>
        <dbReference type="ARBA" id="ARBA00022833"/>
    </source>
</evidence>
<comment type="similarity">
    <text evidence="1">Belongs to the peptidase M16 family.</text>
</comment>
<dbReference type="GO" id="GO:0005829">
    <property type="term" value="C:cytosol"/>
    <property type="evidence" value="ECO:0007669"/>
    <property type="project" value="TreeGrafter"/>
</dbReference>